<gene>
    <name evidence="1" type="ORF">GCM10010361_32690</name>
</gene>
<dbReference type="Gene3D" id="3.40.50.300">
    <property type="entry name" value="P-loop containing nucleotide triphosphate hydrolases"/>
    <property type="match status" value="1"/>
</dbReference>
<keyword evidence="2" id="KW-1185">Reference proteome</keyword>
<dbReference type="SUPFAM" id="SSF52540">
    <property type="entry name" value="P-loop containing nucleoside triphosphate hydrolases"/>
    <property type="match status" value="1"/>
</dbReference>
<accession>A0ABP3JWU0</accession>
<dbReference type="InterPro" id="IPR027417">
    <property type="entry name" value="P-loop_NTPase"/>
</dbReference>
<sequence length="217" mass="23819">MTADSSRLILLVDTTLRVAEVLPKTYRIPAVPVATARTALPSDPVIVWLNGTHGAGKTTTSALVQQLLPDSRVFDAEKVGETLMDITPGLPATDNFQHWPPWRPLVVETARRVLDYTGGTLVMPMTVLVEQYWREISTGLAEHAIPVRHFVLHADQETLRGRIEGDTVLGPSTFRLNYLEPYAEAARTWLHGEAEVIDTTHLTPAQAALQIAAAVKS</sequence>
<reference evidence="2" key="1">
    <citation type="journal article" date="2019" name="Int. J. Syst. Evol. Microbiol.">
        <title>The Global Catalogue of Microorganisms (GCM) 10K type strain sequencing project: providing services to taxonomists for standard genome sequencing and annotation.</title>
        <authorList>
            <consortium name="The Broad Institute Genomics Platform"/>
            <consortium name="The Broad Institute Genome Sequencing Center for Infectious Disease"/>
            <person name="Wu L."/>
            <person name="Ma J."/>
        </authorList>
    </citation>
    <scope>NUCLEOTIDE SEQUENCE [LARGE SCALE GENOMIC DNA]</scope>
    <source>
        <strain evidence="2">JCM 4805</strain>
    </source>
</reference>
<proteinExistence type="predicted"/>
<name>A0ABP3JWU0_9ACTN</name>
<evidence type="ECO:0000313" key="1">
    <source>
        <dbReference type="EMBL" id="GAA0466050.1"/>
    </source>
</evidence>
<protein>
    <submittedName>
        <fullName evidence="1">AAA family ATPase</fullName>
    </submittedName>
</protein>
<dbReference type="Proteomes" id="UP001500909">
    <property type="component" value="Unassembled WGS sequence"/>
</dbReference>
<evidence type="ECO:0000313" key="2">
    <source>
        <dbReference type="Proteomes" id="UP001500909"/>
    </source>
</evidence>
<comment type="caution">
    <text evidence="1">The sequence shown here is derived from an EMBL/GenBank/DDBJ whole genome shotgun (WGS) entry which is preliminary data.</text>
</comment>
<organism evidence="1 2">
    <name type="scientific">Streptomyces olivaceiscleroticus</name>
    <dbReference type="NCBI Taxonomy" id="68245"/>
    <lineage>
        <taxon>Bacteria</taxon>
        <taxon>Bacillati</taxon>
        <taxon>Actinomycetota</taxon>
        <taxon>Actinomycetes</taxon>
        <taxon>Kitasatosporales</taxon>
        <taxon>Streptomycetaceae</taxon>
        <taxon>Streptomyces</taxon>
    </lineage>
</organism>
<dbReference type="EMBL" id="BAAABY010000023">
    <property type="protein sequence ID" value="GAA0466050.1"/>
    <property type="molecule type" value="Genomic_DNA"/>
</dbReference>